<feature type="compositionally biased region" description="Basic residues" evidence="7">
    <location>
        <begin position="513"/>
        <end position="523"/>
    </location>
</feature>
<feature type="compositionally biased region" description="Low complexity" evidence="7">
    <location>
        <begin position="36"/>
        <end position="71"/>
    </location>
</feature>
<evidence type="ECO:0000256" key="3">
    <source>
        <dbReference type="ARBA" id="ARBA00022737"/>
    </source>
</evidence>
<keyword evidence="4" id="KW-0863">Zinc-finger</keyword>
<keyword evidence="3" id="KW-0677">Repeat</keyword>
<gene>
    <name evidence="9" type="ORF">TrCOL_g1470</name>
</gene>
<keyword evidence="10" id="KW-1185">Reference proteome</keyword>
<dbReference type="AlphaFoldDB" id="A0A9W7GJ79"/>
<dbReference type="OrthoDB" id="205060at2759"/>
<evidence type="ECO:0000313" key="9">
    <source>
        <dbReference type="EMBL" id="GMI46220.1"/>
    </source>
</evidence>
<keyword evidence="2" id="KW-0479">Metal-binding</keyword>
<dbReference type="Pfam" id="PF22191">
    <property type="entry name" value="IBR_1"/>
    <property type="match status" value="1"/>
</dbReference>
<evidence type="ECO:0000256" key="6">
    <source>
        <dbReference type="ARBA" id="ARBA00022833"/>
    </source>
</evidence>
<feature type="region of interest" description="Disordered" evidence="7">
    <location>
        <begin position="467"/>
        <end position="573"/>
    </location>
</feature>
<dbReference type="GO" id="GO:0004842">
    <property type="term" value="F:ubiquitin-protein transferase activity"/>
    <property type="evidence" value="ECO:0007669"/>
    <property type="project" value="InterPro"/>
</dbReference>
<dbReference type="PANTHER" id="PTHR11685">
    <property type="entry name" value="RBR FAMILY RING FINGER AND IBR DOMAIN-CONTAINING"/>
    <property type="match status" value="1"/>
</dbReference>
<evidence type="ECO:0000259" key="8">
    <source>
        <dbReference type="PROSITE" id="PS51873"/>
    </source>
</evidence>
<protein>
    <recommendedName>
        <fullName evidence="8">RING-type domain-containing protein</fullName>
    </recommendedName>
</protein>
<keyword evidence="5" id="KW-0833">Ubl conjugation pathway</keyword>
<organism evidence="9 10">
    <name type="scientific">Triparma columacea</name>
    <dbReference type="NCBI Taxonomy" id="722753"/>
    <lineage>
        <taxon>Eukaryota</taxon>
        <taxon>Sar</taxon>
        <taxon>Stramenopiles</taxon>
        <taxon>Ochrophyta</taxon>
        <taxon>Bolidophyceae</taxon>
        <taxon>Parmales</taxon>
        <taxon>Triparmaceae</taxon>
        <taxon>Triparma</taxon>
    </lineage>
</organism>
<evidence type="ECO:0000313" key="10">
    <source>
        <dbReference type="Proteomes" id="UP001165065"/>
    </source>
</evidence>
<dbReference type="CDD" id="cd20336">
    <property type="entry name" value="Rcat_RBR"/>
    <property type="match status" value="1"/>
</dbReference>
<sequence length="573" mass="61592">MKDEEVVILDSDDDGSYIEVIDIDSGQTRPRMIRRTTSSTLTSTASSTTTTTTTSSSSYTSPPLSSTSRSSPPHPHPPLTDGITEKTILQLDLSRDDFVEIVITLFENTRKRDAKKYLEGCPKPLHASSLNSFPKPLKLKSTVLSTTLTPPLTKGIVAYLHNRVDLYLKSKTYNPCSSPAPDDSNLPSLPCSLCASASSLRSLVFCTNEHPFCMDCVNSYLTLTPSAMNANLSTVACVTPKCVGVFERNDVIKILGPYEALVRQERDEEVSNRVAVGKGIVVNCECGFVGVGNGNDIAVSCTSCGRNYCGKCGKKDCPGRCGGSGGEEEMEGTKKCPNCGLKISKAEGCNHVKCDVSFGGCGWEFCWLCLGKYPNCGCGGFDRESERVARELAREEESRAAYRRPMTGIGMAGIFGGGAWGPGNVLGGFGAGFGSPFGGALIAHGMPYGMAGDFIDGGFFHNLRRPAARSRQQSPPKKRPTRKRAPPGGSGSKKKKNKPPQEVLDMITPPKKNTSRAKKKNSGRSRGGGRLMPYWVDGKSEENGDEPAFYLSDGDGGCDEDAEWKPKSKKGKK</sequence>
<comment type="caution">
    <text evidence="9">The sequence shown here is derived from an EMBL/GenBank/DDBJ whole genome shotgun (WGS) entry which is preliminary data.</text>
</comment>
<dbReference type="SUPFAM" id="SSF57850">
    <property type="entry name" value="RING/U-box"/>
    <property type="match status" value="1"/>
</dbReference>
<proteinExistence type="predicted"/>
<feature type="compositionally biased region" description="Basic residues" evidence="7">
    <location>
        <begin position="476"/>
        <end position="485"/>
    </location>
</feature>
<evidence type="ECO:0000256" key="7">
    <source>
        <dbReference type="SAM" id="MobiDB-lite"/>
    </source>
</evidence>
<dbReference type="Proteomes" id="UP001165065">
    <property type="component" value="Unassembled WGS sequence"/>
</dbReference>
<evidence type="ECO:0000256" key="2">
    <source>
        <dbReference type="ARBA" id="ARBA00022723"/>
    </source>
</evidence>
<dbReference type="PROSITE" id="PS51873">
    <property type="entry name" value="TRIAD"/>
    <property type="match status" value="1"/>
</dbReference>
<dbReference type="GO" id="GO:0016567">
    <property type="term" value="P:protein ubiquitination"/>
    <property type="evidence" value="ECO:0007669"/>
    <property type="project" value="InterPro"/>
</dbReference>
<feature type="region of interest" description="Disordered" evidence="7">
    <location>
        <begin position="20"/>
        <end position="82"/>
    </location>
</feature>
<reference evidence="10" key="1">
    <citation type="journal article" date="2023" name="Commun. Biol.">
        <title>Genome analysis of Parmales, the sister group of diatoms, reveals the evolutionary specialization of diatoms from phago-mixotrophs to photoautotrophs.</title>
        <authorList>
            <person name="Ban H."/>
            <person name="Sato S."/>
            <person name="Yoshikawa S."/>
            <person name="Yamada K."/>
            <person name="Nakamura Y."/>
            <person name="Ichinomiya M."/>
            <person name="Sato N."/>
            <person name="Blanc-Mathieu R."/>
            <person name="Endo H."/>
            <person name="Kuwata A."/>
            <person name="Ogata H."/>
        </authorList>
    </citation>
    <scope>NUCLEOTIDE SEQUENCE [LARGE SCALE GENOMIC DNA]</scope>
</reference>
<evidence type="ECO:0000256" key="1">
    <source>
        <dbReference type="ARBA" id="ARBA00022679"/>
    </source>
</evidence>
<evidence type="ECO:0000256" key="4">
    <source>
        <dbReference type="ARBA" id="ARBA00022771"/>
    </source>
</evidence>
<dbReference type="GO" id="GO:0008270">
    <property type="term" value="F:zinc ion binding"/>
    <property type="evidence" value="ECO:0007669"/>
    <property type="project" value="UniProtKB-KW"/>
</dbReference>
<name>A0A9W7GJ79_9STRA</name>
<dbReference type="InterPro" id="IPR044066">
    <property type="entry name" value="TRIAD_supradom"/>
</dbReference>
<keyword evidence="6" id="KW-0862">Zinc</keyword>
<accession>A0A9W7GJ79</accession>
<dbReference type="Gene3D" id="1.20.120.1750">
    <property type="match status" value="1"/>
</dbReference>
<dbReference type="EMBL" id="BRYA01000287">
    <property type="protein sequence ID" value="GMI46220.1"/>
    <property type="molecule type" value="Genomic_DNA"/>
</dbReference>
<evidence type="ECO:0000256" key="5">
    <source>
        <dbReference type="ARBA" id="ARBA00022786"/>
    </source>
</evidence>
<keyword evidence="1" id="KW-0808">Transferase</keyword>
<dbReference type="InterPro" id="IPR031127">
    <property type="entry name" value="E3_UB_ligase_RBR"/>
</dbReference>
<feature type="domain" description="RING-type" evidence="8">
    <location>
        <begin position="187"/>
        <end position="382"/>
    </location>
</feature>